<feature type="binding site" evidence="1">
    <location>
        <position position="333"/>
    </location>
    <ligand>
        <name>Zn(2+)</name>
        <dbReference type="ChEBI" id="CHEBI:29105"/>
    </ligand>
</feature>
<reference evidence="3" key="1">
    <citation type="submission" date="2016-10" db="EMBL/GenBank/DDBJ databases">
        <authorList>
            <person name="Varghese N."/>
            <person name="Submissions S."/>
        </authorList>
    </citation>
    <scope>NUCLEOTIDE SEQUENCE [LARGE SCALE GENOMIC DNA]</scope>
    <source>
        <strain evidence="3">DSM 46732</strain>
    </source>
</reference>
<dbReference type="InterPro" id="IPR033889">
    <property type="entry name" value="LanC"/>
</dbReference>
<dbReference type="EMBL" id="FNJR01000020">
    <property type="protein sequence ID" value="SDP96476.1"/>
    <property type="molecule type" value="Genomic_DNA"/>
</dbReference>
<name>A0A1H0X1X8_9ACTN</name>
<dbReference type="CDD" id="cd04793">
    <property type="entry name" value="LanC"/>
    <property type="match status" value="1"/>
</dbReference>
<keyword evidence="1" id="KW-0862">Zinc</keyword>
<dbReference type="Proteomes" id="UP000199497">
    <property type="component" value="Unassembled WGS sequence"/>
</dbReference>
<dbReference type="InterPro" id="IPR007822">
    <property type="entry name" value="LANC-like"/>
</dbReference>
<feature type="binding site" evidence="1">
    <location>
        <position position="332"/>
    </location>
    <ligand>
        <name>Zn(2+)</name>
        <dbReference type="ChEBI" id="CHEBI:29105"/>
    </ligand>
</feature>
<dbReference type="AlphaFoldDB" id="A0A1H0X1X8"/>
<evidence type="ECO:0000313" key="2">
    <source>
        <dbReference type="EMBL" id="SDP96476.1"/>
    </source>
</evidence>
<proteinExistence type="predicted"/>
<keyword evidence="3" id="KW-1185">Reference proteome</keyword>
<evidence type="ECO:0000313" key="3">
    <source>
        <dbReference type="Proteomes" id="UP000199497"/>
    </source>
</evidence>
<dbReference type="Pfam" id="PF05147">
    <property type="entry name" value="LANC_like"/>
    <property type="match status" value="1"/>
</dbReference>
<dbReference type="GO" id="GO:0031179">
    <property type="term" value="P:peptide modification"/>
    <property type="evidence" value="ECO:0007669"/>
    <property type="project" value="InterPro"/>
</dbReference>
<gene>
    <name evidence="2" type="ORF">SAMN04487905_12042</name>
</gene>
<dbReference type="GO" id="GO:0046872">
    <property type="term" value="F:metal ion binding"/>
    <property type="evidence" value="ECO:0007669"/>
    <property type="project" value="UniProtKB-KW"/>
</dbReference>
<keyword evidence="1" id="KW-0479">Metal-binding</keyword>
<sequence>MNTLNTVDILAAVDELAEPLSDPHTLYPHGGVGRTRPQSLLGGAAGLALLHLERARSGRGSWDTARAWLTAAAREEVSTGRNATLFYGAPALGFLTRSVADEPHRCPPVLAALDSKTIALTRARLTLAHARLDRGELPLLSEFDLFRGLAGLGAYHLRHHRRHAITRAVLNYLVRLTEPLPSTSDGLPGWWTEVSPNGEITADFPGGHGNIGLSHGIAGPLALLSLALLRGVAVDGQRDALERICSWLDTWQQPGPWWPGVITRTNVETGQIAPSQRQAPRWCYGTAGLARALQLAGIATGDTARQRTAEAAMLGLLREPDQLDRVTDTGLCHGLAGIGQTAWRMAADADTGEITGELPHLCRRLLARLSPPPSDPELLDGTAGIALALHTLGTHQAPHTGWDTCLLLA</sequence>
<feature type="binding site" evidence="1">
    <location>
        <position position="283"/>
    </location>
    <ligand>
        <name>Zn(2+)</name>
        <dbReference type="ChEBI" id="CHEBI:29105"/>
    </ligand>
</feature>
<accession>A0A1H0X1X8</accession>
<evidence type="ECO:0000256" key="1">
    <source>
        <dbReference type="PIRSR" id="PIRSR607822-1"/>
    </source>
</evidence>
<dbReference type="PRINTS" id="PR01955">
    <property type="entry name" value="LANCFRANKIA"/>
</dbReference>
<dbReference type="SMART" id="SM01260">
    <property type="entry name" value="LANC_like"/>
    <property type="match status" value="1"/>
</dbReference>
<dbReference type="RefSeq" id="WP_092604589.1">
    <property type="nucleotide sequence ID" value="NZ_FNJR01000020.1"/>
</dbReference>
<dbReference type="OrthoDB" id="1882482at2"/>
<dbReference type="STRING" id="405564.SAMN04487905_12042"/>
<protein>
    <submittedName>
        <fullName evidence="2">Lanthionine synthetase C-like protein</fullName>
    </submittedName>
</protein>
<dbReference type="Gene3D" id="1.50.10.20">
    <property type="match status" value="1"/>
</dbReference>
<organism evidence="2 3">
    <name type="scientific">Actinopolyspora xinjiangensis</name>
    <dbReference type="NCBI Taxonomy" id="405564"/>
    <lineage>
        <taxon>Bacteria</taxon>
        <taxon>Bacillati</taxon>
        <taxon>Actinomycetota</taxon>
        <taxon>Actinomycetes</taxon>
        <taxon>Actinopolysporales</taxon>
        <taxon>Actinopolysporaceae</taxon>
        <taxon>Actinopolyspora</taxon>
    </lineage>
</organism>
<dbReference type="PRINTS" id="PR01950">
    <property type="entry name" value="LANCSUPER"/>
</dbReference>
<dbReference type="SUPFAM" id="SSF158745">
    <property type="entry name" value="LanC-like"/>
    <property type="match status" value="1"/>
</dbReference>